<organism evidence="5 6">
    <name type="scientific">Smittium mucronatum</name>
    <dbReference type="NCBI Taxonomy" id="133383"/>
    <lineage>
        <taxon>Eukaryota</taxon>
        <taxon>Fungi</taxon>
        <taxon>Fungi incertae sedis</taxon>
        <taxon>Zoopagomycota</taxon>
        <taxon>Kickxellomycotina</taxon>
        <taxon>Harpellomycetes</taxon>
        <taxon>Harpellales</taxon>
        <taxon>Legeriomycetaceae</taxon>
        <taxon>Smittium</taxon>
    </lineage>
</organism>
<dbReference type="GO" id="GO:0015031">
    <property type="term" value="P:protein transport"/>
    <property type="evidence" value="ECO:0007669"/>
    <property type="project" value="UniProtKB-KW"/>
</dbReference>
<protein>
    <submittedName>
        <fullName evidence="5">Putative guanine nucleotide exchange factor MSS4-like protein</fullName>
    </submittedName>
</protein>
<dbReference type="STRING" id="133383.A0A1R0GML5"/>
<dbReference type="PROSITE" id="PS51796">
    <property type="entry name" value="MSS4"/>
    <property type="match status" value="1"/>
</dbReference>
<proteinExistence type="predicted"/>
<reference evidence="5 6" key="1">
    <citation type="journal article" date="2016" name="Mol. Biol. Evol.">
        <title>Genome-Wide Survey of Gut Fungi (Harpellales) Reveals the First Horizontally Transferred Ubiquitin Gene from a Mosquito Host.</title>
        <authorList>
            <person name="Wang Y."/>
            <person name="White M.M."/>
            <person name="Kvist S."/>
            <person name="Moncalvo J.M."/>
        </authorList>
    </citation>
    <scope>NUCLEOTIDE SEQUENCE [LARGE SCALE GENOMIC DNA]</scope>
    <source>
        <strain evidence="5 6">ALG-7-W6</strain>
    </source>
</reference>
<evidence type="ECO:0000256" key="4">
    <source>
        <dbReference type="SAM" id="MobiDB-lite"/>
    </source>
</evidence>
<evidence type="ECO:0000313" key="5">
    <source>
        <dbReference type="EMBL" id="OLY78108.1"/>
    </source>
</evidence>
<dbReference type="PANTHER" id="PTHR13276:SF0">
    <property type="entry name" value="GUANINE NUCLEOTIDE EXCHANGE FACTOR MSS4"/>
    <property type="match status" value="1"/>
</dbReference>
<dbReference type="GO" id="GO:0008270">
    <property type="term" value="F:zinc ion binding"/>
    <property type="evidence" value="ECO:0007669"/>
    <property type="project" value="TreeGrafter"/>
</dbReference>
<dbReference type="Proteomes" id="UP000187455">
    <property type="component" value="Unassembled WGS sequence"/>
</dbReference>
<keyword evidence="3" id="KW-0653">Protein transport</keyword>
<dbReference type="InterPro" id="IPR007515">
    <property type="entry name" value="Mss4"/>
</dbReference>
<feature type="compositionally biased region" description="Polar residues" evidence="4">
    <location>
        <begin position="223"/>
        <end position="237"/>
    </location>
</feature>
<dbReference type="AlphaFoldDB" id="A0A1R0GML5"/>
<feature type="compositionally biased region" description="Polar residues" evidence="4">
    <location>
        <begin position="108"/>
        <end position="123"/>
    </location>
</feature>
<accession>A0A1R0GML5</accession>
<feature type="compositionally biased region" description="Basic and acidic residues" evidence="4">
    <location>
        <begin position="124"/>
        <end position="151"/>
    </location>
</feature>
<dbReference type="GO" id="GO:0005085">
    <property type="term" value="F:guanyl-nucleotide exchange factor activity"/>
    <property type="evidence" value="ECO:0007669"/>
    <property type="project" value="UniProtKB-KW"/>
</dbReference>
<keyword evidence="6" id="KW-1185">Reference proteome</keyword>
<keyword evidence="2" id="KW-0344">Guanine-nucleotide releasing factor</keyword>
<feature type="region of interest" description="Disordered" evidence="4">
    <location>
        <begin position="211"/>
        <end position="237"/>
    </location>
</feature>
<dbReference type="GO" id="GO:0005829">
    <property type="term" value="C:cytosol"/>
    <property type="evidence" value="ECO:0007669"/>
    <property type="project" value="TreeGrafter"/>
</dbReference>
<gene>
    <name evidence="5" type="ORF">AYI68_g7850</name>
</gene>
<dbReference type="GO" id="GO:0007264">
    <property type="term" value="P:small GTPase-mediated signal transduction"/>
    <property type="evidence" value="ECO:0007669"/>
    <property type="project" value="InterPro"/>
</dbReference>
<keyword evidence="1" id="KW-0813">Transport</keyword>
<evidence type="ECO:0000313" key="6">
    <source>
        <dbReference type="Proteomes" id="UP000187455"/>
    </source>
</evidence>
<dbReference type="GO" id="GO:0006892">
    <property type="term" value="P:post-Golgi vesicle-mediated transport"/>
    <property type="evidence" value="ECO:0007669"/>
    <property type="project" value="TreeGrafter"/>
</dbReference>
<comment type="caution">
    <text evidence="5">The sequence shown here is derived from an EMBL/GenBank/DDBJ whole genome shotgun (WGS) entry which is preliminary data.</text>
</comment>
<evidence type="ECO:0000256" key="1">
    <source>
        <dbReference type="ARBA" id="ARBA00022448"/>
    </source>
</evidence>
<name>A0A1R0GML5_9FUNG</name>
<dbReference type="OrthoDB" id="30840at2759"/>
<sequence length="261" mass="29354">MPGSSNNDTKEMIERLKSTNKKANRLILSPYVVMCPREKCKSKILYLQGSYLVYKGPKKNKLLNVVYPDFEQNSSEDPQSKSTFQKPKIPLDVLSAIEAKKGIFLGSSSLQEEKPNSSQQIEQNNKDSKTNPEDKIVNLKEKTNSDDNRSSDAEGFFWCVSDVFKFENIGMSKPVEGDLRYLICADCDCGPLGYHDPKSVQVQYLKPEKGDSIEGKAQHDSILHSSTSNKSSSREGQQLIKSSTPVLEYLLAVDKVRYQKL</sequence>
<dbReference type="EMBL" id="LSSL01007210">
    <property type="protein sequence ID" value="OLY78108.1"/>
    <property type="molecule type" value="Genomic_DNA"/>
</dbReference>
<evidence type="ECO:0000256" key="3">
    <source>
        <dbReference type="ARBA" id="ARBA00022927"/>
    </source>
</evidence>
<feature type="compositionally biased region" description="Basic and acidic residues" evidence="4">
    <location>
        <begin position="211"/>
        <end position="222"/>
    </location>
</feature>
<dbReference type="Gene3D" id="2.170.150.10">
    <property type="entry name" value="Metal Binding Protein, Guanine Nucleotide Exchange Factor, Chain A"/>
    <property type="match status" value="1"/>
</dbReference>
<dbReference type="InterPro" id="IPR011057">
    <property type="entry name" value="Mss4-like_sf"/>
</dbReference>
<dbReference type="InterPro" id="IPR011323">
    <property type="entry name" value="Mss4/transl-control_tumour"/>
</dbReference>
<evidence type="ECO:0000256" key="2">
    <source>
        <dbReference type="ARBA" id="ARBA00022658"/>
    </source>
</evidence>
<dbReference type="PANTHER" id="PTHR13276">
    <property type="entry name" value="GUANINE NUCLEOTIDE EXCHANGE FACTOR MSS4"/>
    <property type="match status" value="1"/>
</dbReference>
<dbReference type="Pfam" id="PF04421">
    <property type="entry name" value="Mss4"/>
    <property type="match status" value="1"/>
</dbReference>
<dbReference type="SUPFAM" id="SSF51316">
    <property type="entry name" value="Mss4-like"/>
    <property type="match status" value="1"/>
</dbReference>
<feature type="region of interest" description="Disordered" evidence="4">
    <location>
        <begin position="108"/>
        <end position="151"/>
    </location>
</feature>
<dbReference type="GO" id="GO:0016020">
    <property type="term" value="C:membrane"/>
    <property type="evidence" value="ECO:0007669"/>
    <property type="project" value="TreeGrafter"/>
</dbReference>